<dbReference type="PANTHER" id="PTHR30514">
    <property type="entry name" value="GLUCOKINASE"/>
    <property type="match status" value="1"/>
</dbReference>
<dbReference type="Gene3D" id="3.40.50.10490">
    <property type="entry name" value="Glucose-6-phosphate isomerase like protein, domain 1"/>
    <property type="match status" value="1"/>
</dbReference>
<dbReference type="EMBL" id="CP006918">
    <property type="protein sequence ID" value="AHM81695.1"/>
    <property type="molecule type" value="Genomic_DNA"/>
</dbReference>
<proteinExistence type="predicted"/>
<dbReference type="InterPro" id="IPR036388">
    <property type="entry name" value="WH-like_DNA-bd_sf"/>
</dbReference>
<dbReference type="GO" id="GO:0097367">
    <property type="term" value="F:carbohydrate derivative binding"/>
    <property type="evidence" value="ECO:0007669"/>
    <property type="project" value="InterPro"/>
</dbReference>
<dbReference type="InterPro" id="IPR046348">
    <property type="entry name" value="SIS_dom_sf"/>
</dbReference>
<dbReference type="PATRIC" id="fig|1420013.3.peg.4620"/>
<accession>W8URM0</accession>
<dbReference type="HOGENOM" id="CLU_055769_0_0_6"/>
<organism evidence="2 3">
    <name type="scientific">Klebsiella pneumoniae 30684/NJST258_2</name>
    <dbReference type="NCBI Taxonomy" id="1420013"/>
    <lineage>
        <taxon>Bacteria</taxon>
        <taxon>Pseudomonadati</taxon>
        <taxon>Pseudomonadota</taxon>
        <taxon>Gammaproteobacteria</taxon>
        <taxon>Enterobacterales</taxon>
        <taxon>Enterobacteriaceae</taxon>
        <taxon>Klebsiella/Raoultella group</taxon>
        <taxon>Klebsiella</taxon>
        <taxon>Klebsiella pneumoniae complex</taxon>
    </lineage>
</organism>
<dbReference type="KEGG" id="kps:KPNJ2_04923"/>
<dbReference type="GO" id="GO:0003677">
    <property type="term" value="F:DNA binding"/>
    <property type="evidence" value="ECO:0007669"/>
    <property type="project" value="InterPro"/>
</dbReference>
<name>W8URM0_KLEPN</name>
<dbReference type="InterPro" id="IPR009057">
    <property type="entry name" value="Homeodomain-like_sf"/>
</dbReference>
<dbReference type="AlphaFoldDB" id="W8URM0"/>
<evidence type="ECO:0000313" key="3">
    <source>
        <dbReference type="Proteomes" id="UP000019586"/>
    </source>
</evidence>
<dbReference type="Gene3D" id="1.10.10.10">
    <property type="entry name" value="Winged helix-like DNA-binding domain superfamily/Winged helix DNA-binding domain"/>
    <property type="match status" value="1"/>
</dbReference>
<evidence type="ECO:0000259" key="1">
    <source>
        <dbReference type="PROSITE" id="PS51071"/>
    </source>
</evidence>
<dbReference type="GO" id="GO:1901135">
    <property type="term" value="P:carbohydrate derivative metabolic process"/>
    <property type="evidence" value="ECO:0007669"/>
    <property type="project" value="InterPro"/>
</dbReference>
<dbReference type="InterPro" id="IPR000281">
    <property type="entry name" value="HTH_RpiR"/>
</dbReference>
<dbReference type="Proteomes" id="UP000019586">
    <property type="component" value="Chromosome"/>
</dbReference>
<dbReference type="PROSITE" id="PS51071">
    <property type="entry name" value="HTH_RPIR"/>
    <property type="match status" value="1"/>
</dbReference>
<gene>
    <name evidence="2" type="ORF">KPNJ2_04923</name>
</gene>
<reference evidence="2 3" key="1">
    <citation type="journal article" date="2014" name="Proc. Natl. Acad. Sci. U.S.A.">
        <title>Molecular dissection of the evolution of carbapenem-resistant multilocus sequence type 258 Klebsiella pneumoniae.</title>
        <authorList>
            <person name="Deleo F.R."/>
            <person name="Chen L."/>
            <person name="Porcella S.F."/>
            <person name="Martens C.A."/>
            <person name="Kobayashi S.D."/>
            <person name="Porter A.R."/>
            <person name="Chavda K.D."/>
            <person name="Jacobs M.R."/>
            <person name="Mathema B."/>
            <person name="Olsen R.J."/>
            <person name="Bonomo R.A."/>
            <person name="Musser J.M."/>
            <person name="Kreiswirth B.N."/>
        </authorList>
    </citation>
    <scope>NUCLEOTIDE SEQUENCE [LARGE SCALE GENOMIC DNA]</scope>
    <source>
        <strain evidence="2">30684/NJST258_2</strain>
    </source>
</reference>
<dbReference type="GO" id="GO:0003700">
    <property type="term" value="F:DNA-binding transcription factor activity"/>
    <property type="evidence" value="ECO:0007669"/>
    <property type="project" value="InterPro"/>
</dbReference>
<dbReference type="InterPro" id="IPR047640">
    <property type="entry name" value="RpiR-like"/>
</dbReference>
<sequence>MRMDIVGQLQEGMRRFSAQESRVATFILQNLSFTASASIDELAASAGVSPATITRFARSVGCDDIRDLRKQLAQASERRPSWLTPDSAALPVAWRDKLSSLGVTLTRQLGHTAEAAVEKCKSRLLSARAVHCFALGAQDVTLAALLQHQLLPSGIAINLCQDAALMRLTASTLNDDHLLLVLATAEANPVLQSATLQARTQGVTIIALTPEQHALGDMASAILPLPADPQQARYALLLLVDLLNDTLIA</sequence>
<dbReference type="Pfam" id="PF01418">
    <property type="entry name" value="HTH_6"/>
    <property type="match status" value="1"/>
</dbReference>
<dbReference type="SUPFAM" id="SSF46689">
    <property type="entry name" value="Homeodomain-like"/>
    <property type="match status" value="1"/>
</dbReference>
<evidence type="ECO:0000313" key="2">
    <source>
        <dbReference type="EMBL" id="AHM81695.1"/>
    </source>
</evidence>
<protein>
    <submittedName>
        <fullName evidence="2">Transcriptional regulator, RpiR family protein</fullName>
    </submittedName>
</protein>
<feature type="domain" description="HTH rpiR-type" evidence="1">
    <location>
        <begin position="3"/>
        <end position="79"/>
    </location>
</feature>
<dbReference type="PANTHER" id="PTHR30514:SF1">
    <property type="entry name" value="HTH-TYPE TRANSCRIPTIONAL REGULATOR HEXR-RELATED"/>
    <property type="match status" value="1"/>
</dbReference>
<dbReference type="SUPFAM" id="SSF53697">
    <property type="entry name" value="SIS domain"/>
    <property type="match status" value="1"/>
</dbReference>